<comment type="caution">
    <text evidence="1">The sequence shown here is derived from an EMBL/GenBank/DDBJ whole genome shotgun (WGS) entry which is preliminary data.</text>
</comment>
<organism evidence="1 2">
    <name type="scientific">Apolygus lucorum</name>
    <name type="common">Small green plant bug</name>
    <name type="synonym">Lygocoris lucorum</name>
    <dbReference type="NCBI Taxonomy" id="248454"/>
    <lineage>
        <taxon>Eukaryota</taxon>
        <taxon>Metazoa</taxon>
        <taxon>Ecdysozoa</taxon>
        <taxon>Arthropoda</taxon>
        <taxon>Hexapoda</taxon>
        <taxon>Insecta</taxon>
        <taxon>Pterygota</taxon>
        <taxon>Neoptera</taxon>
        <taxon>Paraneoptera</taxon>
        <taxon>Hemiptera</taxon>
        <taxon>Heteroptera</taxon>
        <taxon>Panheteroptera</taxon>
        <taxon>Cimicomorpha</taxon>
        <taxon>Miridae</taxon>
        <taxon>Mirini</taxon>
        <taxon>Apolygus</taxon>
    </lineage>
</organism>
<proteinExistence type="predicted"/>
<keyword evidence="2" id="KW-1185">Reference proteome</keyword>
<evidence type="ECO:0000313" key="1">
    <source>
        <dbReference type="EMBL" id="KAF6205272.1"/>
    </source>
</evidence>
<evidence type="ECO:0000313" key="2">
    <source>
        <dbReference type="Proteomes" id="UP000466442"/>
    </source>
</evidence>
<reference evidence="1" key="1">
    <citation type="journal article" date="2021" name="Mol. Ecol. Resour.">
        <title>Apolygus lucorum genome provides insights into omnivorousness and mesophyll feeding.</title>
        <authorList>
            <person name="Liu Y."/>
            <person name="Liu H."/>
            <person name="Wang H."/>
            <person name="Huang T."/>
            <person name="Liu B."/>
            <person name="Yang B."/>
            <person name="Yin L."/>
            <person name="Li B."/>
            <person name="Zhang Y."/>
            <person name="Zhang S."/>
            <person name="Jiang F."/>
            <person name="Zhang X."/>
            <person name="Ren Y."/>
            <person name="Wang B."/>
            <person name="Wang S."/>
            <person name="Lu Y."/>
            <person name="Wu K."/>
            <person name="Fan W."/>
            <person name="Wang G."/>
        </authorList>
    </citation>
    <scope>NUCLEOTIDE SEQUENCE</scope>
    <source>
        <strain evidence="1">12Hb</strain>
    </source>
</reference>
<protein>
    <recommendedName>
        <fullName evidence="3">Single domain-containing protein</fullName>
    </recommendedName>
</protein>
<dbReference type="Proteomes" id="UP000466442">
    <property type="component" value="Linkage Group LG9"/>
</dbReference>
<dbReference type="OrthoDB" id="6761907at2759"/>
<evidence type="ECO:0008006" key="3">
    <source>
        <dbReference type="Google" id="ProtNLM"/>
    </source>
</evidence>
<dbReference type="AlphaFoldDB" id="A0A6A4JFR1"/>
<sequence length="111" mass="12728">MHTWLILACLFGVVFTKAVKPPKGTEGVCNYYGLKIREGVQVQPPGMCYLTSCKKATYKQGEFHQEFSHDTCPDLAEHDENYNPWVRVVIEKYPECCDNPIVEDKDVEVEQ</sequence>
<accession>A0A6A4JFR1</accession>
<name>A0A6A4JFR1_APOLU</name>
<dbReference type="EMBL" id="WIXP02000009">
    <property type="protein sequence ID" value="KAF6205272.1"/>
    <property type="molecule type" value="Genomic_DNA"/>
</dbReference>
<gene>
    <name evidence="1" type="ORF">GE061_019441</name>
</gene>